<gene>
    <name evidence="2" type="ORF">RF55_9214</name>
</gene>
<feature type="region of interest" description="Disordered" evidence="1">
    <location>
        <begin position="1"/>
        <end position="47"/>
    </location>
</feature>
<name>A0A0J7KL59_LASNI</name>
<feature type="compositionally biased region" description="Polar residues" evidence="1">
    <location>
        <begin position="28"/>
        <end position="39"/>
    </location>
</feature>
<reference evidence="2 3" key="1">
    <citation type="submission" date="2015-04" db="EMBL/GenBank/DDBJ databases">
        <title>Lasius niger genome sequencing.</title>
        <authorList>
            <person name="Konorov E.A."/>
            <person name="Nikitin M.A."/>
            <person name="Kirill M.V."/>
            <person name="Chang P."/>
        </authorList>
    </citation>
    <scope>NUCLEOTIDE SEQUENCE [LARGE SCALE GENOMIC DNA]</scope>
    <source>
        <tissue evidence="2">Whole</tissue>
    </source>
</reference>
<accession>A0A0J7KL59</accession>
<keyword evidence="3" id="KW-1185">Reference proteome</keyword>
<comment type="caution">
    <text evidence="2">The sequence shown here is derived from an EMBL/GenBank/DDBJ whole genome shotgun (WGS) entry which is preliminary data.</text>
</comment>
<evidence type="ECO:0000313" key="3">
    <source>
        <dbReference type="Proteomes" id="UP000036403"/>
    </source>
</evidence>
<dbReference type="EMBL" id="LBMM01006061">
    <property type="protein sequence ID" value="KMQ90971.1"/>
    <property type="molecule type" value="Genomic_DNA"/>
</dbReference>
<sequence length="47" mass="4813">MDSIFGKKAYTKPLSKASSDGPTPPVPTASTSKAMSSVLLSPACEVQ</sequence>
<protein>
    <submittedName>
        <fullName evidence="2">Uncharacterized protein</fullName>
    </submittedName>
</protein>
<evidence type="ECO:0000313" key="2">
    <source>
        <dbReference type="EMBL" id="KMQ90971.1"/>
    </source>
</evidence>
<organism evidence="2 3">
    <name type="scientific">Lasius niger</name>
    <name type="common">Black garden ant</name>
    <dbReference type="NCBI Taxonomy" id="67767"/>
    <lineage>
        <taxon>Eukaryota</taxon>
        <taxon>Metazoa</taxon>
        <taxon>Ecdysozoa</taxon>
        <taxon>Arthropoda</taxon>
        <taxon>Hexapoda</taxon>
        <taxon>Insecta</taxon>
        <taxon>Pterygota</taxon>
        <taxon>Neoptera</taxon>
        <taxon>Endopterygota</taxon>
        <taxon>Hymenoptera</taxon>
        <taxon>Apocrita</taxon>
        <taxon>Aculeata</taxon>
        <taxon>Formicoidea</taxon>
        <taxon>Formicidae</taxon>
        <taxon>Formicinae</taxon>
        <taxon>Lasius</taxon>
        <taxon>Lasius</taxon>
    </lineage>
</organism>
<dbReference type="PaxDb" id="67767-A0A0J7KL59"/>
<proteinExistence type="predicted"/>
<evidence type="ECO:0000256" key="1">
    <source>
        <dbReference type="SAM" id="MobiDB-lite"/>
    </source>
</evidence>
<dbReference type="Proteomes" id="UP000036403">
    <property type="component" value="Unassembled WGS sequence"/>
</dbReference>
<feature type="non-terminal residue" evidence="2">
    <location>
        <position position="47"/>
    </location>
</feature>
<dbReference type="AlphaFoldDB" id="A0A0J7KL59"/>